<evidence type="ECO:0000313" key="2">
    <source>
        <dbReference type="EMBL" id="CAL1577008.1"/>
    </source>
</evidence>
<protein>
    <submittedName>
        <fullName evidence="2">Uncharacterized protein</fullName>
    </submittedName>
</protein>
<evidence type="ECO:0000256" key="1">
    <source>
        <dbReference type="SAM" id="MobiDB-lite"/>
    </source>
</evidence>
<gene>
    <name evidence="2" type="ORF">KC01_LOCUS8398</name>
</gene>
<feature type="region of interest" description="Disordered" evidence="1">
    <location>
        <begin position="94"/>
        <end position="119"/>
    </location>
</feature>
<sequence>MRRVQQQEAHYDICSTQRGLIHLSQSAVHRHPLLYGLLQPGHWENTFIHWKLSSCWRSLQKSPLPTAKSDKIRVNELQGEGHCAVIHQHEALEPGPVSWTSKQPAPGTADRANGAQCHI</sequence>
<accession>A0AAV2JJS7</accession>
<keyword evidence="3" id="KW-1185">Reference proteome</keyword>
<reference evidence="2 3" key="1">
    <citation type="submission" date="2024-04" db="EMBL/GenBank/DDBJ databases">
        <authorList>
            <person name="Waldvogel A.-M."/>
            <person name="Schoenle A."/>
        </authorList>
    </citation>
    <scope>NUCLEOTIDE SEQUENCE [LARGE SCALE GENOMIC DNA]</scope>
</reference>
<name>A0AAV2JJS7_KNICA</name>
<evidence type="ECO:0000313" key="3">
    <source>
        <dbReference type="Proteomes" id="UP001497482"/>
    </source>
</evidence>
<dbReference type="EMBL" id="OZ035835">
    <property type="protein sequence ID" value="CAL1577008.1"/>
    <property type="molecule type" value="Genomic_DNA"/>
</dbReference>
<dbReference type="AlphaFoldDB" id="A0AAV2JJS7"/>
<proteinExistence type="predicted"/>
<organism evidence="2 3">
    <name type="scientific">Knipowitschia caucasica</name>
    <name type="common">Caucasian dwarf goby</name>
    <name type="synonym">Pomatoschistus caucasicus</name>
    <dbReference type="NCBI Taxonomy" id="637954"/>
    <lineage>
        <taxon>Eukaryota</taxon>
        <taxon>Metazoa</taxon>
        <taxon>Chordata</taxon>
        <taxon>Craniata</taxon>
        <taxon>Vertebrata</taxon>
        <taxon>Euteleostomi</taxon>
        <taxon>Actinopterygii</taxon>
        <taxon>Neopterygii</taxon>
        <taxon>Teleostei</taxon>
        <taxon>Neoteleostei</taxon>
        <taxon>Acanthomorphata</taxon>
        <taxon>Gobiaria</taxon>
        <taxon>Gobiiformes</taxon>
        <taxon>Gobioidei</taxon>
        <taxon>Gobiidae</taxon>
        <taxon>Gobiinae</taxon>
        <taxon>Knipowitschia</taxon>
    </lineage>
</organism>
<dbReference type="Proteomes" id="UP001497482">
    <property type="component" value="Chromosome 13"/>
</dbReference>